<feature type="region of interest" description="Disordered" evidence="1">
    <location>
        <begin position="39"/>
        <end position="67"/>
    </location>
</feature>
<evidence type="ECO:0000256" key="1">
    <source>
        <dbReference type="SAM" id="MobiDB-lite"/>
    </source>
</evidence>
<sequence>MIQDSGGMPVELSRLPSIVEKCAAIYRQREAARIVGANMAAGSSSNDPRQTAPKARPGAANSSGNQAGQLSAAQLENVTGHSVLQSGKYKGHAFEKVMRDYPEYADWIIAQTKNLVEVSLRQFRHYVGLQRGRGPTAYMVNEHPPSEDYLLAVLDSGCNQTCHGALWMKKFVEALGKRTIPISLELQGGNLAHGSIESIELEGSEDLNLEDRDGLPAVRLLPFNDQYQQQFAMMVEKDPPAAETTQPEPDIADEEAHESDFWQEQEGVWVRVHVVPRESLYDPRAEPSAEATGEKAEFRDQWLRLRPDELDTNGYLDGPWKGYTYFYRDYEHAREELKEDHNNENTGMFAAFDEEKPVVLNRGQKKALREHSDNLGREDVAMWAELKGTPDYRRASRLLHRGCRSFVLELFAGAAALTALAVGYGLPTASPIDLQAPGWNLKEPATRQGLQARIEEEDPYLLAISPDAAVEQLVHQRPLKMVQQRTAQGRQVVLESSWSGLLWETKCLEQVLGQHNPATEQDLELLYADLSQWGLRDMVSGHPVPKESGVLTASKRIKQALWKRNQEAGEESPARRRQRARLAAKWPDQLCEIVLQGVFEDLQELNCAMAFAVEEGQKLSEELGTLDELHRPEDEIDVPMPPPLQPHELQREEVLEEASEPQQAESEKERKKKKWLRLERNQRLAIRRLHHMTGHASNESMMRMLRAAGSSPTVLSACRFFRCQVCLEKKRPPQPSSVTSAPPYQWPPKFLVCDQGVHNRGQFAALMASMGTQIRMVGARAPWQLGRTERHGGILKQMMKRIIQQHQVQGEDAINLVAQQCAAVKNGGIARPSGSWASCPRRSSLTEEKDVEMLGAQEEHADDTNIFGRRLLLRQWAREAFVYIDGSQRLRRAMLRQAHPMRGPYTDFRKGRRFGPARVLSLEGKASYWLVHGGMTGQPCGQPRWRHQDLDEDELLSFEEDVPEFDEAGQAMQPPPGLEEPTEEPEELLPITGVGEDETMLRQVTQPEQEPQDGAEAEPQQAETTTDENPSTSPTFGPSAEQASGLEPQPAGTTMQENPSTSSTSGPLTAPTMPSTARGSSTSSLQAALRRSPDDLDGHPRSRSPSRFGHYAMPEEVPVKYRTKLSIKGANKKFRAFLAQRGEKKYKKKVAKQGAERELPYNKVSPELRAEIDQARRKEWDNWKGYTNMRKITKEEFQTMKAANPDLRVIPTRWVDIDKSDDPSQMKLKSRFVVRGDLEDATKMRTDSPTGSQAAMGLTLSFAASTGQPLRSGDISAAFLQGSELDRQLVLSMPKGGTPYDMEEGDLIVVSTTVYGTKDAPRGWYKKLDGTLVEQGLRRVPHEPGFYVLTGHKEDGKPYVKGVLLIHVDDLLWCGDQDFQDIMLAVQAIYKFGSLEEKVFRHCGRQLRQDDKGIHVSCPELMGRVRIIALEARRKGQRATKATAEEKGQLRSIIGSLSWLVRVCRPDLNYQVAKLQMAVADPTVQDLVDANNLVRYASRTRDQGILYPAGALSFDDMMVLAIQDASYAADYDVSGSGKKLGYRSQSGRMLFLAPGNYMTKMSSAGYLISWQSTVIKRVSKSTLQAETLSLQLGAAEADRLRAVIHGLYCDMGKGQAEEWMIEAQDRTRAAWFTDCFSLWSHLMNPAAGSVADKRLAIDLCALRQELWRGSGQHVGDPLGSDRPPDEASTTVTWTTTDRMLADGLTKKLLYDRSILDVMDGNAVVLDRACKVNTCDTHGSSEQQKSRQMSVSFQFGANAILGEINETDIYGYGIFLADNCSRPVKSDPVGYIEKMDPYPFDERCCTVNAYQVSVTFELPPNSYSAVLMVRVNTSLGFLPVGAATPEIFDMNASMIGTADAMRYSLSFSRVLCLLVVLSQMAYA</sequence>
<evidence type="ECO:0000313" key="3">
    <source>
        <dbReference type="EMBL" id="OLP97065.1"/>
    </source>
</evidence>
<proteinExistence type="predicted"/>
<accession>A0A1Q9DPG7</accession>
<keyword evidence="4" id="KW-1185">Reference proteome</keyword>
<feature type="domain" description="Reverse transcriptase Ty1/copia-type" evidence="2">
    <location>
        <begin position="1206"/>
        <end position="1425"/>
    </location>
</feature>
<dbReference type="Pfam" id="PF07727">
    <property type="entry name" value="RVT_2"/>
    <property type="match status" value="1"/>
</dbReference>
<evidence type="ECO:0000259" key="2">
    <source>
        <dbReference type="Pfam" id="PF07727"/>
    </source>
</evidence>
<comment type="caution">
    <text evidence="3">The sequence shown here is derived from an EMBL/GenBank/DDBJ whole genome shotgun (WGS) entry which is preliminary data.</text>
</comment>
<dbReference type="InterPro" id="IPR036397">
    <property type="entry name" value="RNaseH_sf"/>
</dbReference>
<dbReference type="EMBL" id="LSRX01000446">
    <property type="protein sequence ID" value="OLP97065.1"/>
    <property type="molecule type" value="Genomic_DNA"/>
</dbReference>
<dbReference type="InterPro" id="IPR013103">
    <property type="entry name" value="RVT_2"/>
</dbReference>
<organism evidence="3 4">
    <name type="scientific">Symbiodinium microadriaticum</name>
    <name type="common">Dinoflagellate</name>
    <name type="synonym">Zooxanthella microadriatica</name>
    <dbReference type="NCBI Taxonomy" id="2951"/>
    <lineage>
        <taxon>Eukaryota</taxon>
        <taxon>Sar</taxon>
        <taxon>Alveolata</taxon>
        <taxon>Dinophyceae</taxon>
        <taxon>Suessiales</taxon>
        <taxon>Symbiodiniaceae</taxon>
        <taxon>Symbiodinium</taxon>
    </lineage>
</organism>
<feature type="compositionally biased region" description="Polar residues" evidence="1">
    <location>
        <begin position="1051"/>
        <end position="1086"/>
    </location>
</feature>
<name>A0A1Q9DPG7_SYMMI</name>
<dbReference type="GO" id="GO:0003676">
    <property type="term" value="F:nucleic acid binding"/>
    <property type="evidence" value="ECO:0007669"/>
    <property type="project" value="InterPro"/>
</dbReference>
<feature type="compositionally biased region" description="Polar residues" evidence="1">
    <location>
        <begin position="1021"/>
        <end position="1036"/>
    </location>
</feature>
<feature type="region of interest" description="Disordered" evidence="1">
    <location>
        <begin position="967"/>
        <end position="986"/>
    </location>
</feature>
<dbReference type="InterPro" id="IPR012337">
    <property type="entry name" value="RNaseH-like_sf"/>
</dbReference>
<evidence type="ECO:0000313" key="4">
    <source>
        <dbReference type="Proteomes" id="UP000186817"/>
    </source>
</evidence>
<protein>
    <submittedName>
        <fullName evidence="3">Retrovirus-related Pol polyprotein from transposon TNT 1-94</fullName>
    </submittedName>
</protein>
<dbReference type="Gene3D" id="3.30.420.10">
    <property type="entry name" value="Ribonuclease H-like superfamily/Ribonuclease H"/>
    <property type="match status" value="1"/>
</dbReference>
<feature type="compositionally biased region" description="Basic and acidic residues" evidence="1">
    <location>
        <begin position="1091"/>
        <end position="1100"/>
    </location>
</feature>
<feature type="region of interest" description="Disordered" evidence="1">
    <location>
        <begin position="651"/>
        <end position="674"/>
    </location>
</feature>
<gene>
    <name evidence="3" type="ORF">AK812_SmicGene20618</name>
</gene>
<feature type="region of interest" description="Disordered" evidence="1">
    <location>
        <begin position="1004"/>
        <end position="1111"/>
    </location>
</feature>
<dbReference type="Proteomes" id="UP000186817">
    <property type="component" value="Unassembled WGS sequence"/>
</dbReference>
<dbReference type="OrthoDB" id="416336at2759"/>
<dbReference type="SUPFAM" id="SSF53098">
    <property type="entry name" value="Ribonuclease H-like"/>
    <property type="match status" value="1"/>
</dbReference>
<reference evidence="3 4" key="1">
    <citation type="submission" date="2016-02" db="EMBL/GenBank/DDBJ databases">
        <title>Genome analysis of coral dinoflagellate symbionts highlights evolutionary adaptations to a symbiotic lifestyle.</title>
        <authorList>
            <person name="Aranda M."/>
            <person name="Li Y."/>
            <person name="Liew Y.J."/>
            <person name="Baumgarten S."/>
            <person name="Simakov O."/>
            <person name="Wilson M."/>
            <person name="Piel J."/>
            <person name="Ashoor H."/>
            <person name="Bougouffa S."/>
            <person name="Bajic V.B."/>
            <person name="Ryu T."/>
            <person name="Ravasi T."/>
            <person name="Bayer T."/>
            <person name="Micklem G."/>
            <person name="Kim H."/>
            <person name="Bhak J."/>
            <person name="Lajeunesse T.C."/>
            <person name="Voolstra C.R."/>
        </authorList>
    </citation>
    <scope>NUCLEOTIDE SEQUENCE [LARGE SCALE GENOMIC DNA]</scope>
    <source>
        <strain evidence="3 4">CCMP2467</strain>
    </source>
</reference>